<accession>A0ABM3R7Z0</accession>
<feature type="coiled-coil region" evidence="1">
    <location>
        <begin position="73"/>
        <end position="163"/>
    </location>
</feature>
<protein>
    <submittedName>
        <fullName evidence="4">Uncharacterized protein</fullName>
    </submittedName>
</protein>
<name>A0ABM3R7Z0_SPIOL</name>
<dbReference type="RefSeq" id="XP_056691724.1">
    <property type="nucleotide sequence ID" value="XM_056835746.1"/>
</dbReference>
<keyword evidence="1" id="KW-0175">Coiled coil</keyword>
<reference evidence="3" key="1">
    <citation type="journal article" date="2021" name="Nat. Commun.">
        <title>Genomic analyses provide insights into spinach domestication and the genetic basis of agronomic traits.</title>
        <authorList>
            <person name="Cai X."/>
            <person name="Sun X."/>
            <person name="Xu C."/>
            <person name="Sun H."/>
            <person name="Wang X."/>
            <person name="Ge C."/>
            <person name="Zhang Z."/>
            <person name="Wang Q."/>
            <person name="Fei Z."/>
            <person name="Jiao C."/>
            <person name="Wang Q."/>
        </authorList>
    </citation>
    <scope>NUCLEOTIDE SEQUENCE [LARGE SCALE GENOMIC DNA]</scope>
    <source>
        <strain evidence="3">cv. Varoflay</strain>
    </source>
</reference>
<proteinExistence type="predicted"/>
<evidence type="ECO:0000313" key="3">
    <source>
        <dbReference type="Proteomes" id="UP000813463"/>
    </source>
</evidence>
<evidence type="ECO:0000256" key="1">
    <source>
        <dbReference type="SAM" id="Coils"/>
    </source>
</evidence>
<evidence type="ECO:0000313" key="4">
    <source>
        <dbReference type="RefSeq" id="XP_056691724.1"/>
    </source>
</evidence>
<evidence type="ECO:0000256" key="2">
    <source>
        <dbReference type="SAM" id="MobiDB-lite"/>
    </source>
</evidence>
<dbReference type="Proteomes" id="UP000813463">
    <property type="component" value="Chromosome 2"/>
</dbReference>
<organism evidence="3 4">
    <name type="scientific">Spinacia oleracea</name>
    <name type="common">Spinach</name>
    <dbReference type="NCBI Taxonomy" id="3562"/>
    <lineage>
        <taxon>Eukaryota</taxon>
        <taxon>Viridiplantae</taxon>
        <taxon>Streptophyta</taxon>
        <taxon>Embryophyta</taxon>
        <taxon>Tracheophyta</taxon>
        <taxon>Spermatophyta</taxon>
        <taxon>Magnoliopsida</taxon>
        <taxon>eudicotyledons</taxon>
        <taxon>Gunneridae</taxon>
        <taxon>Pentapetalae</taxon>
        <taxon>Caryophyllales</taxon>
        <taxon>Chenopodiaceae</taxon>
        <taxon>Chenopodioideae</taxon>
        <taxon>Anserineae</taxon>
        <taxon>Spinacia</taxon>
    </lineage>
</organism>
<reference evidence="4" key="2">
    <citation type="submission" date="2025-08" db="UniProtKB">
        <authorList>
            <consortium name="RefSeq"/>
        </authorList>
    </citation>
    <scope>IDENTIFICATION</scope>
    <source>
        <tissue evidence="4">Leaf</tissue>
    </source>
</reference>
<feature type="region of interest" description="Disordered" evidence="2">
    <location>
        <begin position="181"/>
        <end position="204"/>
    </location>
</feature>
<keyword evidence="3" id="KW-1185">Reference proteome</keyword>
<dbReference type="GeneID" id="130467276"/>
<gene>
    <name evidence="4" type="primary">LOC130467276</name>
</gene>
<sequence length="204" mass="23886">MYVEFSDAEIYEKKLAECREKGIDKDLNQIYFETVGGRKKGKVPGLGSGAHLYYARSSRRGGSSSSRYSPSIFSQLTTRLEESQRQLSQQSIELERQRTQIETERLEIERERLQMLKEREENRLQMIKEREEERLQMIKEREEEQLQAQREREEDSRRNAEHLAEMKRAMEYYAKMLSQCGGSFPFTQQQDPRDPSGGGAPCSS</sequence>